<evidence type="ECO:0000256" key="2">
    <source>
        <dbReference type="ARBA" id="ARBA00022525"/>
    </source>
</evidence>
<dbReference type="Pfam" id="PF03489">
    <property type="entry name" value="SapB_2"/>
    <property type="match status" value="7"/>
</dbReference>
<feature type="chain" id="PRO_5046568051" evidence="7">
    <location>
        <begin position="20"/>
        <end position="901"/>
    </location>
</feature>
<accession>A0ABM1N1J4</accession>
<dbReference type="InterPro" id="IPR008139">
    <property type="entry name" value="SaposinB_dom"/>
</dbReference>
<dbReference type="PRINTS" id="PR01797">
    <property type="entry name" value="SAPOSIN"/>
</dbReference>
<feature type="domain" description="Saposin B-type" evidence="8">
    <location>
        <begin position="602"/>
        <end position="683"/>
    </location>
</feature>
<keyword evidence="3 7" id="KW-0732">Signal</keyword>
<name>A0ABM1N1J4_NICVS</name>
<dbReference type="PANTHER" id="PTHR11480:SF3">
    <property type="entry name" value="BCDNA.GH08312"/>
    <property type="match status" value="1"/>
</dbReference>
<reference evidence="11" key="1">
    <citation type="submission" date="2025-08" db="UniProtKB">
        <authorList>
            <consortium name="RefSeq"/>
        </authorList>
    </citation>
    <scope>IDENTIFICATION</scope>
    <source>
        <tissue evidence="11">Whole Larva</tissue>
    </source>
</reference>
<evidence type="ECO:0000256" key="6">
    <source>
        <dbReference type="ARBA" id="ARBA00023180"/>
    </source>
</evidence>
<dbReference type="RefSeq" id="XP_017780694.1">
    <property type="nucleotide sequence ID" value="XM_017925205.1"/>
</dbReference>
<dbReference type="InterPro" id="IPR051428">
    <property type="entry name" value="Sphingo_Act-Surfact_Prot"/>
</dbReference>
<dbReference type="InterPro" id="IPR008138">
    <property type="entry name" value="SapB_2"/>
</dbReference>
<evidence type="ECO:0000256" key="5">
    <source>
        <dbReference type="ARBA" id="ARBA00023157"/>
    </source>
</evidence>
<keyword evidence="2" id="KW-0964">Secreted</keyword>
<feature type="signal peptide" evidence="7">
    <location>
        <begin position="1"/>
        <end position="19"/>
    </location>
</feature>
<feature type="domain" description="Saposin A-type" evidence="9">
    <location>
        <begin position="21"/>
        <end position="61"/>
    </location>
</feature>
<dbReference type="InterPro" id="IPR007856">
    <property type="entry name" value="SapB_1"/>
</dbReference>
<dbReference type="SMART" id="SM00162">
    <property type="entry name" value="SAPA"/>
    <property type="match status" value="2"/>
</dbReference>
<protein>
    <submittedName>
        <fullName evidence="11">Prosaposin</fullName>
    </submittedName>
</protein>
<keyword evidence="4" id="KW-0677">Repeat</keyword>
<dbReference type="Pfam" id="PF05184">
    <property type="entry name" value="SapB_1"/>
    <property type="match status" value="6"/>
</dbReference>
<dbReference type="Pfam" id="PF02199">
    <property type="entry name" value="SapA"/>
    <property type="match status" value="2"/>
</dbReference>
<feature type="domain" description="Saposin A-type" evidence="9">
    <location>
        <begin position="860"/>
        <end position="900"/>
    </location>
</feature>
<keyword evidence="6" id="KW-0325">Glycoprotein</keyword>
<dbReference type="PROSITE" id="PS50015">
    <property type="entry name" value="SAP_B"/>
    <property type="match status" value="8"/>
</dbReference>
<feature type="domain" description="Saposin B-type" evidence="8">
    <location>
        <begin position="65"/>
        <end position="147"/>
    </location>
</feature>
<dbReference type="Gene3D" id="1.10.225.10">
    <property type="entry name" value="Saposin-like"/>
    <property type="match status" value="8"/>
</dbReference>
<feature type="domain" description="Saposin B-type" evidence="8">
    <location>
        <begin position="689"/>
        <end position="770"/>
    </location>
</feature>
<feature type="domain" description="Saposin B-type" evidence="8">
    <location>
        <begin position="385"/>
        <end position="466"/>
    </location>
</feature>
<dbReference type="InterPro" id="IPR011001">
    <property type="entry name" value="Saposin-like"/>
</dbReference>
<keyword evidence="10" id="KW-1185">Reference proteome</keyword>
<feature type="domain" description="Saposin B-type" evidence="8">
    <location>
        <begin position="776"/>
        <end position="857"/>
    </location>
</feature>
<evidence type="ECO:0000259" key="8">
    <source>
        <dbReference type="PROSITE" id="PS50015"/>
    </source>
</evidence>
<dbReference type="Proteomes" id="UP000695000">
    <property type="component" value="Unplaced"/>
</dbReference>
<feature type="domain" description="Saposin B-type" evidence="8">
    <location>
        <begin position="158"/>
        <end position="237"/>
    </location>
</feature>
<evidence type="ECO:0000256" key="1">
    <source>
        <dbReference type="ARBA" id="ARBA00004613"/>
    </source>
</evidence>
<comment type="subcellular location">
    <subcellularLocation>
        <location evidence="1">Secreted</location>
    </subcellularLocation>
</comment>
<dbReference type="InterPro" id="IPR008373">
    <property type="entry name" value="Saposin"/>
</dbReference>
<dbReference type="SMART" id="SM00741">
    <property type="entry name" value="SapB"/>
    <property type="match status" value="8"/>
</dbReference>
<evidence type="ECO:0000256" key="3">
    <source>
        <dbReference type="ARBA" id="ARBA00022729"/>
    </source>
</evidence>
<keyword evidence="5" id="KW-1015">Disulfide bond</keyword>
<evidence type="ECO:0000313" key="11">
    <source>
        <dbReference type="RefSeq" id="XP_017780694.1"/>
    </source>
</evidence>
<dbReference type="PANTHER" id="PTHR11480">
    <property type="entry name" value="SAPOSIN-RELATED"/>
    <property type="match status" value="1"/>
</dbReference>
<organism evidence="10 11">
    <name type="scientific">Nicrophorus vespilloides</name>
    <name type="common">Boreal carrion beetle</name>
    <dbReference type="NCBI Taxonomy" id="110193"/>
    <lineage>
        <taxon>Eukaryota</taxon>
        <taxon>Metazoa</taxon>
        <taxon>Ecdysozoa</taxon>
        <taxon>Arthropoda</taxon>
        <taxon>Hexapoda</taxon>
        <taxon>Insecta</taxon>
        <taxon>Pterygota</taxon>
        <taxon>Neoptera</taxon>
        <taxon>Endopterygota</taxon>
        <taxon>Coleoptera</taxon>
        <taxon>Polyphaga</taxon>
        <taxon>Staphyliniformia</taxon>
        <taxon>Silphidae</taxon>
        <taxon>Nicrophorinae</taxon>
        <taxon>Nicrophorus</taxon>
    </lineage>
</organism>
<evidence type="ECO:0000256" key="7">
    <source>
        <dbReference type="SAM" id="SignalP"/>
    </source>
</evidence>
<feature type="domain" description="Saposin B-type" evidence="8">
    <location>
        <begin position="481"/>
        <end position="562"/>
    </location>
</feature>
<feature type="domain" description="Saposin B-type" evidence="8">
    <location>
        <begin position="258"/>
        <end position="338"/>
    </location>
</feature>
<evidence type="ECO:0000259" key="9">
    <source>
        <dbReference type="PROSITE" id="PS51110"/>
    </source>
</evidence>
<gene>
    <name evidence="11" type="primary">LOC108565642</name>
</gene>
<evidence type="ECO:0000313" key="10">
    <source>
        <dbReference type="Proteomes" id="UP000695000"/>
    </source>
</evidence>
<dbReference type="SUPFAM" id="SSF47862">
    <property type="entry name" value="Saposin"/>
    <property type="match status" value="7"/>
</dbReference>
<dbReference type="PROSITE" id="PS51110">
    <property type="entry name" value="SAP_A"/>
    <property type="match status" value="2"/>
</dbReference>
<proteinExistence type="predicted"/>
<dbReference type="InterPro" id="IPR003119">
    <property type="entry name" value="SAP_A"/>
</dbReference>
<evidence type="ECO:0000256" key="4">
    <source>
        <dbReference type="ARBA" id="ARBA00022737"/>
    </source>
</evidence>
<dbReference type="GeneID" id="108565642"/>
<sequence>MKSLLFVGLALFCANYASGAHLLGSKECTWGPSYWCSNLTAAAGCRAVKHCIQTVWVHKEYPEDKDSVCDICLNMVKEARDQLESNETMEEIKEVFEGSCKLIPIKMVSKECCKIADDFIPELVDTLASQMNPQIVCSVAGLCNNAKIDKLLEEYNKPKNTCQGCHTVVDLMEHKFKGMSKDIFLKNLLQVCGRMGSLSDACSNIVVTYFDEIYSQVKNNFNANNVCLMSGECSANFHKHEIDVITRSEIGVVKVKDDDLPCELCKQLVGHLRELLIANTTESEFKTVLEGLCKQTNKFKEECLSIVEEYYTVIYDFFVSQLNSSEICEMAGICRTGNNFAFAIIPVLPAESAKKAVQLSKPGTLQSPDLMQLPIERMHKPAVYNKQLCTFCEYFLHYVQQAITDPKTENEVKDIVNKMCVKMPSTLQSVCEQFVNDYGEAVVAILAQEIDPSVMCPLMQLCPSSESNTQIEIFMQQNSKDEPNCPLCIFAVSKLEEMVKGQKSKYNIKSALKNLCTHLPSNLAMECHDFVDSYTDELVEMLMDDFKPQEVCVYLKVCVDKIPAPKMNELPQIEDMSEPISSNEIHDNTANGVVVVPEAENSKPQCILCEFVMEKLQVALKDKDTEEEIKNAIHGICNDLPKSIKSECNNFVDKYATIVFDMILASVKPEQICAAMNMCITKPEEVPVKSPQCALCKVVIRKLETLINGNLTEETIKESFEKVCNLLPSSKKTECVKFIENNERYIYNFLITAVAPDEICSLLMVCEERKQVVKMRVNKCAVCEAAVMAIDKILQNPKVDHSIEHVLEKGCRALPHRNQQKCRDLIETYGQSIFNLVHTMTDSHAVCKEIGVCRDPPARPLLGANKCIRGPDVICASVTRARECGAYDMCLKNVWSGSKPL</sequence>